<keyword evidence="3" id="KW-1185">Reference proteome</keyword>
<gene>
    <name evidence="2" type="ORF">RIF29_15896</name>
</gene>
<dbReference type="Proteomes" id="UP001372338">
    <property type="component" value="Unassembled WGS sequence"/>
</dbReference>
<evidence type="ECO:0000259" key="1">
    <source>
        <dbReference type="Pfam" id="PF13456"/>
    </source>
</evidence>
<feature type="domain" description="RNase H type-1" evidence="1">
    <location>
        <begin position="32"/>
        <end position="89"/>
    </location>
</feature>
<organism evidence="2 3">
    <name type="scientific">Crotalaria pallida</name>
    <name type="common">Smooth rattlebox</name>
    <name type="synonym">Crotalaria striata</name>
    <dbReference type="NCBI Taxonomy" id="3830"/>
    <lineage>
        <taxon>Eukaryota</taxon>
        <taxon>Viridiplantae</taxon>
        <taxon>Streptophyta</taxon>
        <taxon>Embryophyta</taxon>
        <taxon>Tracheophyta</taxon>
        <taxon>Spermatophyta</taxon>
        <taxon>Magnoliopsida</taxon>
        <taxon>eudicotyledons</taxon>
        <taxon>Gunneridae</taxon>
        <taxon>Pentapetalae</taxon>
        <taxon>rosids</taxon>
        <taxon>fabids</taxon>
        <taxon>Fabales</taxon>
        <taxon>Fabaceae</taxon>
        <taxon>Papilionoideae</taxon>
        <taxon>50 kb inversion clade</taxon>
        <taxon>genistoids sensu lato</taxon>
        <taxon>core genistoids</taxon>
        <taxon>Crotalarieae</taxon>
        <taxon>Crotalaria</taxon>
    </lineage>
</organism>
<name>A0AAN9FE32_CROPI</name>
<dbReference type="GO" id="GO:0004523">
    <property type="term" value="F:RNA-DNA hybrid ribonuclease activity"/>
    <property type="evidence" value="ECO:0007669"/>
    <property type="project" value="InterPro"/>
</dbReference>
<dbReference type="GO" id="GO:0003676">
    <property type="term" value="F:nucleic acid binding"/>
    <property type="evidence" value="ECO:0007669"/>
    <property type="project" value="InterPro"/>
</dbReference>
<protein>
    <recommendedName>
        <fullName evidence="1">RNase H type-1 domain-containing protein</fullName>
    </recommendedName>
</protein>
<accession>A0AAN9FE32</accession>
<proteinExistence type="predicted"/>
<comment type="caution">
    <text evidence="2">The sequence shown here is derived from an EMBL/GenBank/DDBJ whole genome shotgun (WGS) entry which is preliminary data.</text>
</comment>
<dbReference type="AlphaFoldDB" id="A0AAN9FE32"/>
<dbReference type="Pfam" id="PF13456">
    <property type="entry name" value="RVT_3"/>
    <property type="match status" value="1"/>
</dbReference>
<evidence type="ECO:0000313" key="3">
    <source>
        <dbReference type="Proteomes" id="UP001372338"/>
    </source>
</evidence>
<sequence length="101" mass="10590">MPTTVPTRSASTNVSTTHPGAVLVYVNAATRSRVGTGAGMLVLSQDDSFLAAATAVLQEAMEPSIAEGLSLRWALEVLIYLGITHACIRSNRLSTGVKPYS</sequence>
<dbReference type="InterPro" id="IPR002156">
    <property type="entry name" value="RNaseH_domain"/>
</dbReference>
<dbReference type="EMBL" id="JAYWIO010000003">
    <property type="protein sequence ID" value="KAK7274797.1"/>
    <property type="molecule type" value="Genomic_DNA"/>
</dbReference>
<evidence type="ECO:0000313" key="2">
    <source>
        <dbReference type="EMBL" id="KAK7274797.1"/>
    </source>
</evidence>
<reference evidence="2 3" key="1">
    <citation type="submission" date="2024-01" db="EMBL/GenBank/DDBJ databases">
        <title>The genomes of 5 underutilized Papilionoideae crops provide insights into root nodulation and disease resistanc.</title>
        <authorList>
            <person name="Yuan L."/>
        </authorList>
    </citation>
    <scope>NUCLEOTIDE SEQUENCE [LARGE SCALE GENOMIC DNA]</scope>
    <source>
        <strain evidence="2">ZHUSHIDOU_FW_LH</strain>
        <tissue evidence="2">Leaf</tissue>
    </source>
</reference>